<dbReference type="EMBL" id="UINC01012251">
    <property type="protein sequence ID" value="SVA53600.1"/>
    <property type="molecule type" value="Genomic_DNA"/>
</dbReference>
<reference evidence="1" key="1">
    <citation type="submission" date="2018-05" db="EMBL/GenBank/DDBJ databases">
        <authorList>
            <person name="Lanie J.A."/>
            <person name="Ng W.-L."/>
            <person name="Kazmierczak K.M."/>
            <person name="Andrzejewski T.M."/>
            <person name="Davidsen T.M."/>
            <person name="Wayne K.J."/>
            <person name="Tettelin H."/>
            <person name="Glass J.I."/>
            <person name="Rusch D."/>
            <person name="Podicherti R."/>
            <person name="Tsui H.-C.T."/>
            <person name="Winkler M.E."/>
        </authorList>
    </citation>
    <scope>NUCLEOTIDE SEQUENCE</scope>
</reference>
<proteinExistence type="predicted"/>
<sequence length="72" mass="7481">MKGLLVFVLLIAAGGENVCGADARATGGTVTNYVGEGTHWVAHIFTGSKGLAKSPWPMRGQNAGHTGRVMKK</sequence>
<dbReference type="AlphaFoldDB" id="A0A381WM72"/>
<organism evidence="1">
    <name type="scientific">marine metagenome</name>
    <dbReference type="NCBI Taxonomy" id="408172"/>
    <lineage>
        <taxon>unclassified sequences</taxon>
        <taxon>metagenomes</taxon>
        <taxon>ecological metagenomes</taxon>
    </lineage>
</organism>
<protein>
    <submittedName>
        <fullName evidence="1">Uncharacterized protein</fullName>
    </submittedName>
</protein>
<accession>A0A381WM72</accession>
<gene>
    <name evidence="1" type="ORF">METZ01_LOCUS106454</name>
</gene>
<name>A0A381WM72_9ZZZZ</name>
<evidence type="ECO:0000313" key="1">
    <source>
        <dbReference type="EMBL" id="SVA53600.1"/>
    </source>
</evidence>